<keyword evidence="3" id="KW-1185">Reference proteome</keyword>
<evidence type="ECO:0000256" key="1">
    <source>
        <dbReference type="SAM" id="Phobius"/>
    </source>
</evidence>
<dbReference type="EMBL" id="RKQN01000001">
    <property type="protein sequence ID" value="RPE81327.1"/>
    <property type="molecule type" value="Genomic_DNA"/>
</dbReference>
<keyword evidence="1" id="KW-1133">Transmembrane helix</keyword>
<evidence type="ECO:0000313" key="3">
    <source>
        <dbReference type="Proteomes" id="UP000269708"/>
    </source>
</evidence>
<accession>A0A3N4VW93</accession>
<dbReference type="Proteomes" id="UP000269708">
    <property type="component" value="Unassembled WGS sequence"/>
</dbReference>
<dbReference type="RefSeq" id="WP_123768893.1">
    <property type="nucleotide sequence ID" value="NZ_RKQN01000001.1"/>
</dbReference>
<keyword evidence="1" id="KW-0812">Transmembrane</keyword>
<dbReference type="AlphaFoldDB" id="A0A3N4VW93"/>
<protein>
    <submittedName>
        <fullName evidence="2">Uncharacterized protein</fullName>
    </submittedName>
</protein>
<name>A0A3N4VW93_9GAMM</name>
<organism evidence="2 3">
    <name type="scientific">Vulcaniibacterium tengchongense</name>
    <dbReference type="NCBI Taxonomy" id="1273429"/>
    <lineage>
        <taxon>Bacteria</taxon>
        <taxon>Pseudomonadati</taxon>
        <taxon>Pseudomonadota</taxon>
        <taxon>Gammaproteobacteria</taxon>
        <taxon>Lysobacterales</taxon>
        <taxon>Lysobacteraceae</taxon>
        <taxon>Vulcaniibacterium</taxon>
    </lineage>
</organism>
<feature type="transmembrane region" description="Helical" evidence="1">
    <location>
        <begin position="27"/>
        <end position="44"/>
    </location>
</feature>
<evidence type="ECO:0000313" key="2">
    <source>
        <dbReference type="EMBL" id="RPE81327.1"/>
    </source>
</evidence>
<sequence>MFWILGGVAVLVASRLASGAWVLPLAFAIWIGLVLLMALAGALLPTRKPVRAAAAPSPPWTARGGAAEPLAEPQARLLPPVTGIAPAQAPLPHPEPDGHAWYRLLDETGIHFNERWPRADICSTREFFLRKGDRLLLRYVPAGTSDRDWYCDIHGRWRGGELPLQRFRVEAERPHRLAIPEDGLYEIGIAQGAPDGSAQGTVSIWLEADSPDRLALGCEPQCESRANWRRVDGEWRVEIEHEAHALDRAKMPVAEVHAVPAGAVVLFDPQVQAWDETSIADPHLDWERDRRHLYRHYLQLSRGDVVAVEYAWQASRFGAEFAVPGGTGLSDGQLELSQFVRGPTVLQAHSGWDGGEAGCRRVVLATVPDSGFYQVDLSLSGPASWRGRPSADFVQLRVWGALLRRPQAVRDFALVHGRVHDWYRRLLPLPRELERGPAGEGRRAS</sequence>
<comment type="caution">
    <text evidence="2">The sequence shown here is derived from an EMBL/GenBank/DDBJ whole genome shotgun (WGS) entry which is preliminary data.</text>
</comment>
<dbReference type="OrthoDB" id="6009079at2"/>
<gene>
    <name evidence="2" type="ORF">EDC50_0512</name>
</gene>
<keyword evidence="1" id="KW-0472">Membrane</keyword>
<reference evidence="2 3" key="1">
    <citation type="submission" date="2018-11" db="EMBL/GenBank/DDBJ databases">
        <title>Genomic Encyclopedia of Type Strains, Phase IV (KMG-IV): sequencing the most valuable type-strain genomes for metagenomic binning, comparative biology and taxonomic classification.</title>
        <authorList>
            <person name="Goeker M."/>
        </authorList>
    </citation>
    <scope>NUCLEOTIDE SEQUENCE [LARGE SCALE GENOMIC DNA]</scope>
    <source>
        <strain evidence="2 3">DSM 25623</strain>
    </source>
</reference>
<proteinExistence type="predicted"/>